<reference evidence="1 2" key="1">
    <citation type="submission" date="2018-05" db="EMBL/GenBank/DDBJ databases">
        <title>Genomic Encyclopedia of Type Strains, Phase IV (KMG-IV): sequencing the most valuable type-strain genomes for metagenomic binning, comparative biology and taxonomic classification.</title>
        <authorList>
            <person name="Goeker M."/>
        </authorList>
    </citation>
    <scope>NUCLEOTIDE SEQUENCE [LARGE SCALE GENOMIC DNA]</scope>
    <source>
        <strain evidence="1 2">DSM 28816</strain>
    </source>
</reference>
<dbReference type="RefSeq" id="WP_110291615.1">
    <property type="nucleotide sequence ID" value="NZ_QICS01000010.1"/>
</dbReference>
<dbReference type="EMBL" id="QICS01000010">
    <property type="protein sequence ID" value="PXV87342.1"/>
    <property type="molecule type" value="Genomic_DNA"/>
</dbReference>
<comment type="caution">
    <text evidence="1">The sequence shown here is derived from an EMBL/GenBank/DDBJ whole genome shotgun (WGS) entry which is preliminary data.</text>
</comment>
<dbReference type="AlphaFoldDB" id="A0A318EPM2"/>
<evidence type="ECO:0000313" key="2">
    <source>
        <dbReference type="Proteomes" id="UP000247523"/>
    </source>
</evidence>
<sequence>MKKLINSIKVVRINICVKLHMNGFTTLAYFVDKETCTYLDYLKRVARIVKEHCINESDD</sequence>
<accession>A0A318EPM2</accession>
<dbReference type="Proteomes" id="UP000247523">
    <property type="component" value="Unassembled WGS sequence"/>
</dbReference>
<gene>
    <name evidence="1" type="ORF">C8E03_110103</name>
</gene>
<organism evidence="1 2">
    <name type="scientific">Lachnotalea glycerini</name>
    <dbReference type="NCBI Taxonomy" id="1763509"/>
    <lineage>
        <taxon>Bacteria</taxon>
        <taxon>Bacillati</taxon>
        <taxon>Bacillota</taxon>
        <taxon>Clostridia</taxon>
        <taxon>Lachnospirales</taxon>
        <taxon>Lachnospiraceae</taxon>
        <taxon>Lachnotalea</taxon>
    </lineage>
</organism>
<evidence type="ECO:0000313" key="1">
    <source>
        <dbReference type="EMBL" id="PXV87342.1"/>
    </source>
</evidence>
<protein>
    <submittedName>
        <fullName evidence="1">Uncharacterized protein</fullName>
    </submittedName>
</protein>
<name>A0A318EPM2_9FIRM</name>
<proteinExistence type="predicted"/>